<dbReference type="GO" id="GO:0050830">
    <property type="term" value="P:defense response to Gram-positive bacterium"/>
    <property type="evidence" value="ECO:0007669"/>
    <property type="project" value="TreeGrafter"/>
</dbReference>
<feature type="chain" id="PRO_5041737584" evidence="9">
    <location>
        <begin position="20"/>
        <end position="63"/>
    </location>
</feature>
<dbReference type="Proteomes" id="UP001190640">
    <property type="component" value="Chromosome 1"/>
</dbReference>
<comment type="subcellular location">
    <subcellularLocation>
        <location evidence="1">Secreted</location>
    </subcellularLocation>
</comment>
<evidence type="ECO:0000256" key="2">
    <source>
        <dbReference type="ARBA" id="ARBA00007371"/>
    </source>
</evidence>
<feature type="signal peptide" evidence="9">
    <location>
        <begin position="1"/>
        <end position="19"/>
    </location>
</feature>
<evidence type="ECO:0000256" key="5">
    <source>
        <dbReference type="ARBA" id="ARBA00022729"/>
    </source>
</evidence>
<dbReference type="InterPro" id="IPR001855">
    <property type="entry name" value="Defensin_beta-like"/>
</dbReference>
<proteinExistence type="inferred from homology"/>
<feature type="domain" description="Beta-defensin-like" evidence="10">
    <location>
        <begin position="25"/>
        <end position="59"/>
    </location>
</feature>
<dbReference type="GeneID" id="129343567"/>
<dbReference type="GO" id="GO:0031731">
    <property type="term" value="F:CCR6 chemokine receptor binding"/>
    <property type="evidence" value="ECO:0007669"/>
    <property type="project" value="TreeGrafter"/>
</dbReference>
<keyword evidence="6" id="KW-0211">Defensin</keyword>
<keyword evidence="3" id="KW-0964">Secreted</keyword>
<dbReference type="AlphaFoldDB" id="A0AA97LL56"/>
<evidence type="ECO:0000256" key="4">
    <source>
        <dbReference type="ARBA" id="ARBA00022529"/>
    </source>
</evidence>
<evidence type="ECO:0000256" key="1">
    <source>
        <dbReference type="ARBA" id="ARBA00004613"/>
    </source>
</evidence>
<evidence type="ECO:0000256" key="3">
    <source>
        <dbReference type="ARBA" id="ARBA00022525"/>
    </source>
</evidence>
<evidence type="ECO:0000256" key="7">
    <source>
        <dbReference type="ARBA" id="ARBA00023022"/>
    </source>
</evidence>
<dbReference type="FunFam" id="3.10.360.10:FF:000001">
    <property type="entry name" value="Beta-defensin 1"/>
    <property type="match status" value="1"/>
</dbReference>
<accession>A0AA97LL56</accession>
<dbReference type="Gene3D" id="3.10.360.10">
    <property type="entry name" value="Antimicrobial Peptide, Beta-defensin 2, Chain A"/>
    <property type="match status" value="1"/>
</dbReference>
<dbReference type="GO" id="GO:0002227">
    <property type="term" value="P:innate immune response in mucosa"/>
    <property type="evidence" value="ECO:0007669"/>
    <property type="project" value="TreeGrafter"/>
</dbReference>
<protein>
    <submittedName>
        <fullName evidence="12">Beta-defensin 12-like</fullName>
    </submittedName>
</protein>
<name>A0AA97LL56_EUBMA</name>
<keyword evidence="7" id="KW-0044">Antibiotic</keyword>
<evidence type="ECO:0000259" key="10">
    <source>
        <dbReference type="Pfam" id="PF00711"/>
    </source>
</evidence>
<dbReference type="PANTHER" id="PTHR21388">
    <property type="entry name" value="BETA-DEFENSIN-RELATED"/>
    <property type="match status" value="1"/>
</dbReference>
<organism evidence="11 12">
    <name type="scientific">Eublepharis macularius</name>
    <name type="common">Leopard gecko</name>
    <name type="synonym">Cyrtodactylus macularius</name>
    <dbReference type="NCBI Taxonomy" id="481883"/>
    <lineage>
        <taxon>Eukaryota</taxon>
        <taxon>Metazoa</taxon>
        <taxon>Chordata</taxon>
        <taxon>Craniata</taxon>
        <taxon>Vertebrata</taxon>
        <taxon>Euteleostomi</taxon>
        <taxon>Lepidosauria</taxon>
        <taxon>Squamata</taxon>
        <taxon>Bifurcata</taxon>
        <taxon>Gekkota</taxon>
        <taxon>Eublepharidae</taxon>
        <taxon>Eublepharinae</taxon>
        <taxon>Eublepharis</taxon>
    </lineage>
</organism>
<dbReference type="GO" id="GO:0050829">
    <property type="term" value="P:defense response to Gram-negative bacterium"/>
    <property type="evidence" value="ECO:0007669"/>
    <property type="project" value="TreeGrafter"/>
</dbReference>
<dbReference type="PANTHER" id="PTHR21388:SF9">
    <property type="entry name" value="BETA-DEFENSIN 1"/>
    <property type="match status" value="1"/>
</dbReference>
<dbReference type="RefSeq" id="XP_054855827.1">
    <property type="nucleotide sequence ID" value="XM_054999852.1"/>
</dbReference>
<dbReference type="KEGG" id="emc:129343567"/>
<evidence type="ECO:0000256" key="9">
    <source>
        <dbReference type="SAM" id="SignalP"/>
    </source>
</evidence>
<dbReference type="GO" id="GO:0005615">
    <property type="term" value="C:extracellular space"/>
    <property type="evidence" value="ECO:0007669"/>
    <property type="project" value="TreeGrafter"/>
</dbReference>
<keyword evidence="11" id="KW-1185">Reference proteome</keyword>
<dbReference type="Pfam" id="PF00711">
    <property type="entry name" value="Defensin_beta"/>
    <property type="match status" value="1"/>
</dbReference>
<evidence type="ECO:0000256" key="8">
    <source>
        <dbReference type="ARBA" id="ARBA00023157"/>
    </source>
</evidence>
<evidence type="ECO:0000313" key="11">
    <source>
        <dbReference type="Proteomes" id="UP001190640"/>
    </source>
</evidence>
<evidence type="ECO:0000256" key="6">
    <source>
        <dbReference type="ARBA" id="ARBA00022940"/>
    </source>
</evidence>
<dbReference type="SUPFAM" id="SSF57392">
    <property type="entry name" value="Defensin-like"/>
    <property type="match status" value="1"/>
</dbReference>
<reference evidence="12" key="1">
    <citation type="submission" date="2025-08" db="UniProtKB">
        <authorList>
            <consortium name="RefSeq"/>
        </authorList>
    </citation>
    <scope>IDENTIFICATION</scope>
    <source>
        <tissue evidence="12">Blood</tissue>
    </source>
</reference>
<evidence type="ECO:0000313" key="12">
    <source>
        <dbReference type="RefSeq" id="XP_054855827.1"/>
    </source>
</evidence>
<keyword evidence="4" id="KW-0929">Antimicrobial</keyword>
<comment type="similarity">
    <text evidence="2">Belongs to the beta-defensin family.</text>
</comment>
<gene>
    <name evidence="12" type="primary">LOC129343567</name>
</gene>
<keyword evidence="5 9" id="KW-0732">Signal</keyword>
<keyword evidence="8" id="KW-1015">Disulfide bond</keyword>
<sequence>MKTLYLLFALMLLLPPAVPGNTESDTVVCWRNNNLCATLLCPIFYRQNGTCFSKKQKCCSRWL</sequence>